<dbReference type="InterPro" id="IPR017932">
    <property type="entry name" value="GATase_2_dom"/>
</dbReference>
<dbReference type="Proteomes" id="UP000676506">
    <property type="component" value="Chromosome 1"/>
</dbReference>
<evidence type="ECO:0000256" key="4">
    <source>
        <dbReference type="ARBA" id="ARBA00022741"/>
    </source>
</evidence>
<evidence type="ECO:0000256" key="6">
    <source>
        <dbReference type="ARBA" id="ARBA00022962"/>
    </source>
</evidence>
<dbReference type="Pfam" id="PF00733">
    <property type="entry name" value="Asn_synthase"/>
    <property type="match status" value="1"/>
</dbReference>
<comment type="similarity">
    <text evidence="2">Belongs to the asparagine synthetase family.</text>
</comment>
<dbReference type="Pfam" id="PF13537">
    <property type="entry name" value="GATase_7"/>
    <property type="match status" value="1"/>
</dbReference>
<protein>
    <recommendedName>
        <fullName evidence="3">asparagine synthase (glutamine-hydrolyzing)</fullName>
        <ecNumber evidence="3">6.3.5.4</ecNumber>
    </recommendedName>
</protein>
<dbReference type="EMBL" id="CP072648">
    <property type="protein sequence ID" value="QUW03577.1"/>
    <property type="molecule type" value="Genomic_DNA"/>
</dbReference>
<dbReference type="InterPro" id="IPR001962">
    <property type="entry name" value="Asn_synthase"/>
</dbReference>
<accession>A0ABX8B9G1</accession>
<dbReference type="InterPro" id="IPR029055">
    <property type="entry name" value="Ntn_hydrolases_N"/>
</dbReference>
<dbReference type="PROSITE" id="PS51278">
    <property type="entry name" value="GATASE_TYPE_2"/>
    <property type="match status" value="1"/>
</dbReference>
<dbReference type="PANTHER" id="PTHR43284">
    <property type="entry name" value="ASPARAGINE SYNTHETASE (GLUTAMINE-HYDROLYZING)"/>
    <property type="match status" value="1"/>
</dbReference>
<dbReference type="InterPro" id="IPR033738">
    <property type="entry name" value="AsnB_N"/>
</dbReference>
<dbReference type="RefSeq" id="WP_211429467.1">
    <property type="nucleotide sequence ID" value="NZ_CP072648.1"/>
</dbReference>
<gene>
    <name evidence="9" type="ORF">J8C06_03845</name>
</gene>
<evidence type="ECO:0000256" key="1">
    <source>
        <dbReference type="ARBA" id="ARBA00005187"/>
    </source>
</evidence>
<dbReference type="Gene3D" id="3.60.20.10">
    <property type="entry name" value="Glutamine Phosphoribosylpyrophosphate, subunit 1, domain 1"/>
    <property type="match status" value="1"/>
</dbReference>
<dbReference type="CDD" id="cd01991">
    <property type="entry name" value="Asn_synthase_B_C"/>
    <property type="match status" value="1"/>
</dbReference>
<evidence type="ECO:0000256" key="7">
    <source>
        <dbReference type="ARBA" id="ARBA00048741"/>
    </source>
</evidence>
<evidence type="ECO:0000313" key="9">
    <source>
        <dbReference type="EMBL" id="QUW03577.1"/>
    </source>
</evidence>
<dbReference type="PIRSF" id="PIRSF001589">
    <property type="entry name" value="Asn_synthetase_glu-h"/>
    <property type="match status" value="1"/>
</dbReference>
<evidence type="ECO:0000256" key="2">
    <source>
        <dbReference type="ARBA" id="ARBA00005752"/>
    </source>
</evidence>
<dbReference type="EC" id="6.3.5.4" evidence="3"/>
<dbReference type="InterPro" id="IPR014729">
    <property type="entry name" value="Rossmann-like_a/b/a_fold"/>
</dbReference>
<name>A0ABX8B9G1_9BACT</name>
<comment type="pathway">
    <text evidence="1">Amino-acid biosynthesis; L-asparagine biosynthesis; L-asparagine from L-aspartate (L-Gln route): step 1/1.</text>
</comment>
<sequence length="619" mass="70747">MSSFFVVANPPGRPIDSAIANRLLQSLAWRGPDGQSQWTYEHIALGYAHLSVDDLTQTVPPLTFDEAIWLAADIRLDARSELCRALRSAGFDASLDMPDARLLWQAYRAWGLDCLQHLRGDFAFALWDATRQRLFCARDRFAIKPLYYHHQQDLLIAASALDTVRAHPSVPTTIPTDLDDFAIADFLIHGMKMDEDATIYRAIRRLRRASAFCLENGTLRQWQYWTWPTDGCLRHAHPRDYVEHFQFLLEQAVADRLRAPRAAVFLSGGLDSNVVVHAARQFTPTTALHAFTNVFDQLIPDDERYFAGLAAQAHGIPITFIRHDDWQPYVPHPDVLHPPPEPVHEPFWNGITESYRQVARHARLLLTGQWGDEVLAQQTAPYLRHLLAQRQLLAFGRAVLDYVISDGRQGFYAIRRRLGRKSAAQPPTPPRWLAADFAHRLRQSGYVEHLRGNLPAAELPQHPFRSLAVRFLSRVHLANDHEYGDPAFTGALVEMRYPLLDQRVIEFLLAIPPVPFCLDKWLFREALSRRLPRAVVRRAKTPLRQFPISGYIARHGTAWAQIFAADEAWQSLSYFVDEAIVGRPLLWNAQPEDQSFVDLSPLSLYKWMQYQCCLSQHSA</sequence>
<dbReference type="PANTHER" id="PTHR43284:SF1">
    <property type="entry name" value="ASPARAGINE SYNTHETASE"/>
    <property type="match status" value="1"/>
</dbReference>
<dbReference type="SUPFAM" id="SSF56235">
    <property type="entry name" value="N-terminal nucleophile aminohydrolases (Ntn hydrolases)"/>
    <property type="match status" value="1"/>
</dbReference>
<organism evidence="9 10">
    <name type="scientific">Chloracidobacterium validum</name>
    <dbReference type="NCBI Taxonomy" id="2821543"/>
    <lineage>
        <taxon>Bacteria</taxon>
        <taxon>Pseudomonadati</taxon>
        <taxon>Acidobacteriota</taxon>
        <taxon>Terriglobia</taxon>
        <taxon>Terriglobales</taxon>
        <taxon>Acidobacteriaceae</taxon>
        <taxon>Chloracidobacterium</taxon>
    </lineage>
</organism>
<keyword evidence="5" id="KW-0067">ATP-binding</keyword>
<dbReference type="CDD" id="cd00712">
    <property type="entry name" value="AsnB"/>
    <property type="match status" value="1"/>
</dbReference>
<dbReference type="Gene3D" id="3.40.50.620">
    <property type="entry name" value="HUPs"/>
    <property type="match status" value="1"/>
</dbReference>
<keyword evidence="10" id="KW-1185">Reference proteome</keyword>
<dbReference type="SUPFAM" id="SSF52402">
    <property type="entry name" value="Adenine nucleotide alpha hydrolases-like"/>
    <property type="match status" value="1"/>
</dbReference>
<dbReference type="InterPro" id="IPR006426">
    <property type="entry name" value="Asn_synth_AEB"/>
</dbReference>
<evidence type="ECO:0000256" key="5">
    <source>
        <dbReference type="ARBA" id="ARBA00022840"/>
    </source>
</evidence>
<evidence type="ECO:0000313" key="10">
    <source>
        <dbReference type="Proteomes" id="UP000676506"/>
    </source>
</evidence>
<dbReference type="InterPro" id="IPR051786">
    <property type="entry name" value="ASN_synthetase/amidase"/>
</dbReference>
<keyword evidence="6" id="KW-0315">Glutamine amidotransferase</keyword>
<feature type="domain" description="Glutamine amidotransferase type-2" evidence="8">
    <location>
        <begin position="2"/>
        <end position="217"/>
    </location>
</feature>
<keyword evidence="4" id="KW-0547">Nucleotide-binding</keyword>
<proteinExistence type="inferred from homology"/>
<reference evidence="9 10" key="1">
    <citation type="submission" date="2021-03" db="EMBL/GenBank/DDBJ databases">
        <title>Genomic and phenotypic characterization of Chloracidobacterium isolates provides evidence for multiple species.</title>
        <authorList>
            <person name="Saini M.K."/>
            <person name="Costas A.M.G."/>
            <person name="Tank M."/>
            <person name="Bryant D.A."/>
        </authorList>
    </citation>
    <scope>NUCLEOTIDE SEQUENCE [LARGE SCALE GENOMIC DNA]</scope>
    <source>
        <strain evidence="9 10">BV2-C</strain>
    </source>
</reference>
<evidence type="ECO:0000256" key="3">
    <source>
        <dbReference type="ARBA" id="ARBA00012737"/>
    </source>
</evidence>
<comment type="catalytic activity">
    <reaction evidence="7">
        <text>L-aspartate + L-glutamine + ATP + H2O = L-asparagine + L-glutamate + AMP + diphosphate + H(+)</text>
        <dbReference type="Rhea" id="RHEA:12228"/>
        <dbReference type="ChEBI" id="CHEBI:15377"/>
        <dbReference type="ChEBI" id="CHEBI:15378"/>
        <dbReference type="ChEBI" id="CHEBI:29985"/>
        <dbReference type="ChEBI" id="CHEBI:29991"/>
        <dbReference type="ChEBI" id="CHEBI:30616"/>
        <dbReference type="ChEBI" id="CHEBI:33019"/>
        <dbReference type="ChEBI" id="CHEBI:58048"/>
        <dbReference type="ChEBI" id="CHEBI:58359"/>
        <dbReference type="ChEBI" id="CHEBI:456215"/>
        <dbReference type="EC" id="6.3.5.4"/>
    </reaction>
</comment>
<evidence type="ECO:0000259" key="8">
    <source>
        <dbReference type="PROSITE" id="PS51278"/>
    </source>
</evidence>